<keyword evidence="2" id="KW-0812">Transmembrane</keyword>
<dbReference type="Proteomes" id="UP000308917">
    <property type="component" value="Unassembled WGS sequence"/>
</dbReference>
<keyword evidence="4" id="KW-0131">Cell cycle</keyword>
<dbReference type="InterPro" id="IPR007449">
    <property type="entry name" value="ZipA_FtsZ-bd_C"/>
</dbReference>
<proteinExistence type="predicted"/>
<feature type="domain" description="ZipA C-terminal FtsZ-binding" evidence="3">
    <location>
        <begin position="262"/>
        <end position="389"/>
    </location>
</feature>
<keyword evidence="4" id="KW-0132">Cell division</keyword>
<organism evidence="4 5">
    <name type="scientific">Lampropedia puyangensis</name>
    <dbReference type="NCBI Taxonomy" id="1330072"/>
    <lineage>
        <taxon>Bacteria</taxon>
        <taxon>Pseudomonadati</taxon>
        <taxon>Pseudomonadota</taxon>
        <taxon>Betaproteobacteria</taxon>
        <taxon>Burkholderiales</taxon>
        <taxon>Comamonadaceae</taxon>
        <taxon>Lampropedia</taxon>
    </lineage>
</organism>
<evidence type="ECO:0000313" key="5">
    <source>
        <dbReference type="Proteomes" id="UP000308917"/>
    </source>
</evidence>
<dbReference type="SMART" id="SM00771">
    <property type="entry name" value="ZipA_C"/>
    <property type="match status" value="1"/>
</dbReference>
<dbReference type="SUPFAM" id="SSF64383">
    <property type="entry name" value="Cell-division protein ZipA, C-terminal domain"/>
    <property type="match status" value="1"/>
</dbReference>
<evidence type="ECO:0000256" key="1">
    <source>
        <dbReference type="SAM" id="MobiDB-lite"/>
    </source>
</evidence>
<keyword evidence="2" id="KW-0472">Membrane</keyword>
<dbReference type="EMBL" id="STFG01000005">
    <property type="protein sequence ID" value="THU02862.1"/>
    <property type="molecule type" value="Genomic_DNA"/>
</dbReference>
<feature type="region of interest" description="Disordered" evidence="1">
    <location>
        <begin position="81"/>
        <end position="116"/>
    </location>
</feature>
<reference evidence="4 5" key="1">
    <citation type="journal article" date="2015" name="Antonie Van Leeuwenhoek">
        <title>Lampropedia puyangensis sp. nov., isolated from symptomatic bark of Populus ? euramericana canker and emended description of Lampropedia hyalina (Ehrenberg 1832) Lee et al. 2004.</title>
        <authorList>
            <person name="Li Y."/>
            <person name="Wang T."/>
            <person name="Piao C.G."/>
            <person name="Wang L.F."/>
            <person name="Tian G.Z."/>
            <person name="Zhu T.H."/>
            <person name="Guo M.W."/>
        </authorList>
    </citation>
    <scope>NUCLEOTIDE SEQUENCE [LARGE SCALE GENOMIC DNA]</scope>
    <source>
        <strain evidence="4 5">2-bin</strain>
    </source>
</reference>
<keyword evidence="2" id="KW-1133">Transmembrane helix</keyword>
<dbReference type="GO" id="GO:0090529">
    <property type="term" value="P:cell septum assembly"/>
    <property type="evidence" value="ECO:0007669"/>
    <property type="project" value="InterPro"/>
</dbReference>
<dbReference type="AlphaFoldDB" id="A0A4S8FB91"/>
<protein>
    <submittedName>
        <fullName evidence="4">Cell division protein FtsZ</fullName>
    </submittedName>
</protein>
<evidence type="ECO:0000256" key="2">
    <source>
        <dbReference type="SAM" id="Phobius"/>
    </source>
</evidence>
<comment type="caution">
    <text evidence="4">The sequence shown here is derived from an EMBL/GenBank/DDBJ whole genome shotgun (WGS) entry which is preliminary data.</text>
</comment>
<dbReference type="OrthoDB" id="8521018at2"/>
<evidence type="ECO:0000259" key="3">
    <source>
        <dbReference type="SMART" id="SM00771"/>
    </source>
</evidence>
<feature type="region of interest" description="Disordered" evidence="1">
    <location>
        <begin position="33"/>
        <end position="58"/>
    </location>
</feature>
<gene>
    <name evidence="4" type="ORF">E9531_07140</name>
</gene>
<name>A0A4S8FB91_9BURK</name>
<sequence length="413" mass="44364">MSTLQTTFIILGVVIVLAVIGYNAWYSATYAPRKARPVSDEDADKPQAPASNRREPSLAGEIASLNNVDDTAHAQEPLLNTAATNNHKGGLFGKGKAPSSMAPAEEPVHQQEAAPSAGLVPPAQVLETPSQLSSTPLAVAAQEFDSLVFSVVPLELEKTVSGDAALAALPPTRRIGKKQFLIQGLNQQNHLWESPRAGARYSQFQAAIQLANRQGPLNEIEFSEFVLKTQEFADAIGASPDFPDMLHEVARGREVDHFAAQNDAILNLMLVAQRATWSPGYVRQTAAQFGFKSSVTPGRLILPAASPNSPPVLVLNYDPQAAMADDLDHAPVHEILFSLDVPNVDRSENAYERLRSILDSMAQTMEGAVTDPEGRKLPAMAIESIGADMERIYDALEARGFPAGSPSALKLFS</sequence>
<keyword evidence="5" id="KW-1185">Reference proteome</keyword>
<evidence type="ECO:0000313" key="4">
    <source>
        <dbReference type="EMBL" id="THU02862.1"/>
    </source>
</evidence>
<dbReference type="InterPro" id="IPR036765">
    <property type="entry name" value="ZipA_FtsZ-bd_C_sf"/>
</dbReference>
<dbReference type="RefSeq" id="WP_136573062.1">
    <property type="nucleotide sequence ID" value="NZ_STFG01000005.1"/>
</dbReference>
<accession>A0A4S8FB91</accession>
<feature type="transmembrane region" description="Helical" evidence="2">
    <location>
        <begin position="6"/>
        <end position="26"/>
    </location>
</feature>